<dbReference type="InterPro" id="IPR005888">
    <property type="entry name" value="dTDP_Gluc_deHydtase"/>
</dbReference>
<dbReference type="CDD" id="cd05246">
    <property type="entry name" value="dTDP_GD_SDR_e"/>
    <property type="match status" value="1"/>
</dbReference>
<dbReference type="EMBL" id="MCFL01000023">
    <property type="protein sequence ID" value="ORZ35163.1"/>
    <property type="molecule type" value="Genomic_DNA"/>
</dbReference>
<dbReference type="PANTHER" id="PTHR43000">
    <property type="entry name" value="DTDP-D-GLUCOSE 4,6-DEHYDRATASE-RELATED"/>
    <property type="match status" value="1"/>
</dbReference>
<comment type="cofactor">
    <cofactor evidence="1">
        <name>NAD(+)</name>
        <dbReference type="ChEBI" id="CHEBI:57540"/>
    </cofactor>
</comment>
<evidence type="ECO:0000313" key="7">
    <source>
        <dbReference type="Proteomes" id="UP000193411"/>
    </source>
</evidence>
<dbReference type="AlphaFoldDB" id="A0A1Y2HN73"/>
<protein>
    <recommendedName>
        <fullName evidence="5">NAD(P)-binding domain-containing protein</fullName>
    </recommendedName>
</protein>
<dbReference type="Gene3D" id="3.40.50.720">
    <property type="entry name" value="NAD(P)-binding Rossmann-like Domain"/>
    <property type="match status" value="1"/>
</dbReference>
<evidence type="ECO:0000259" key="5">
    <source>
        <dbReference type="Pfam" id="PF16363"/>
    </source>
</evidence>
<feature type="compositionally biased region" description="Low complexity" evidence="4">
    <location>
        <begin position="1"/>
        <end position="13"/>
    </location>
</feature>
<gene>
    <name evidence="6" type="ORF">BCR44DRAFT_147659</name>
</gene>
<dbReference type="STRING" id="765915.A0A1Y2HN73"/>
<dbReference type="InterPro" id="IPR016040">
    <property type="entry name" value="NAD(P)-bd_dom"/>
</dbReference>
<name>A0A1Y2HN73_9FUNG</name>
<feature type="region of interest" description="Disordered" evidence="4">
    <location>
        <begin position="1"/>
        <end position="36"/>
    </location>
</feature>
<evidence type="ECO:0000256" key="1">
    <source>
        <dbReference type="ARBA" id="ARBA00001911"/>
    </source>
</evidence>
<dbReference type="OrthoDB" id="331544at2759"/>
<accession>A0A1Y2HN73</accession>
<dbReference type="InterPro" id="IPR036291">
    <property type="entry name" value="NAD(P)-bd_dom_sf"/>
</dbReference>
<dbReference type="NCBIfam" id="TIGR01181">
    <property type="entry name" value="dTDP_gluc_dehyt"/>
    <property type="match status" value="1"/>
</dbReference>
<evidence type="ECO:0000256" key="4">
    <source>
        <dbReference type="SAM" id="MobiDB-lite"/>
    </source>
</evidence>
<dbReference type="SUPFAM" id="SSF51735">
    <property type="entry name" value="NAD(P)-binding Rossmann-fold domains"/>
    <property type="match status" value="1"/>
</dbReference>
<dbReference type="GO" id="GO:0009225">
    <property type="term" value="P:nucleotide-sugar metabolic process"/>
    <property type="evidence" value="ECO:0007669"/>
    <property type="project" value="InterPro"/>
</dbReference>
<keyword evidence="7" id="KW-1185">Reference proteome</keyword>
<dbReference type="Pfam" id="PF16363">
    <property type="entry name" value="GDP_Man_Dehyd"/>
    <property type="match status" value="1"/>
</dbReference>
<keyword evidence="2" id="KW-0520">NAD</keyword>
<feature type="domain" description="NAD(P)-binding" evidence="5">
    <location>
        <begin position="85"/>
        <end position="398"/>
    </location>
</feature>
<dbReference type="Gene3D" id="3.90.25.10">
    <property type="entry name" value="UDP-galactose 4-epimerase, domain 1"/>
    <property type="match status" value="1"/>
</dbReference>
<comment type="caution">
    <text evidence="6">The sequence shown here is derived from an EMBL/GenBank/DDBJ whole genome shotgun (WGS) entry which is preliminary data.</text>
</comment>
<dbReference type="GO" id="GO:0008460">
    <property type="term" value="F:dTDP-glucose 4,6-dehydratase activity"/>
    <property type="evidence" value="ECO:0007669"/>
    <property type="project" value="InterPro"/>
</dbReference>
<dbReference type="FunFam" id="3.40.50.720:FF:000304">
    <property type="entry name" value="UDP-glucose 4,6-dehydratase"/>
    <property type="match status" value="1"/>
</dbReference>
<feature type="region of interest" description="Disordered" evidence="4">
    <location>
        <begin position="432"/>
        <end position="451"/>
    </location>
</feature>
<dbReference type="Proteomes" id="UP000193411">
    <property type="component" value="Unassembled WGS sequence"/>
</dbReference>
<evidence type="ECO:0000313" key="6">
    <source>
        <dbReference type="EMBL" id="ORZ35163.1"/>
    </source>
</evidence>
<keyword evidence="3" id="KW-0456">Lyase</keyword>
<sequence length="451" mass="49735">MMLPNSHLPHSSRPSPPTLASDHQGNGGSKGTSTNDFYSAIVDRAPSSSPTEPSAGHSASGDWIDIDAQIGHRLEPPLASIANVLITGGAGFIASFLVRKLVLLYPEWRIVVVDKLDYCSSLKSLSDLQSRPNFAFVQADITDALAMEATIQNHQITTILNLAAQTHVDNSFGNSLAFTQSNVLGTHILLESARKSRLHGQSGVTRFIHVSTDEVYGDISHHLPNADEESILAPNNPYSATKAAAECLVRAYHRTYGLPVIITRSNNIYGPGQYPEKIIPKFICLLLEGRKCTVHGTGNNARRYLYVADVAHALDVVLQRGAIGEIYNIGTDFELSNRELAKVLVREFFPECKDPLGEHCEWVADRALNDKRYAIDSAKVRRLGWEPTVSFEDGVRRTIEWYRKHRHEWWDNDISIALQAHPDLEAVAVSSPRRESSAGFAIPATPSRRSS</sequence>
<proteinExistence type="predicted"/>
<organism evidence="6 7">
    <name type="scientific">Catenaria anguillulae PL171</name>
    <dbReference type="NCBI Taxonomy" id="765915"/>
    <lineage>
        <taxon>Eukaryota</taxon>
        <taxon>Fungi</taxon>
        <taxon>Fungi incertae sedis</taxon>
        <taxon>Blastocladiomycota</taxon>
        <taxon>Blastocladiomycetes</taxon>
        <taxon>Blastocladiales</taxon>
        <taxon>Catenariaceae</taxon>
        <taxon>Catenaria</taxon>
    </lineage>
</organism>
<reference evidence="6 7" key="1">
    <citation type="submission" date="2016-07" db="EMBL/GenBank/DDBJ databases">
        <title>Pervasive Adenine N6-methylation of Active Genes in Fungi.</title>
        <authorList>
            <consortium name="DOE Joint Genome Institute"/>
            <person name="Mondo S.J."/>
            <person name="Dannebaum R.O."/>
            <person name="Kuo R.C."/>
            <person name="Labutti K."/>
            <person name="Haridas S."/>
            <person name="Kuo A."/>
            <person name="Salamov A."/>
            <person name="Ahrendt S.R."/>
            <person name="Lipzen A."/>
            <person name="Sullivan W."/>
            <person name="Andreopoulos W.B."/>
            <person name="Clum A."/>
            <person name="Lindquist E."/>
            <person name="Daum C."/>
            <person name="Ramamoorthy G.K."/>
            <person name="Gryganskyi A."/>
            <person name="Culley D."/>
            <person name="Magnuson J.K."/>
            <person name="James T.Y."/>
            <person name="O'Malley M.A."/>
            <person name="Stajich J.E."/>
            <person name="Spatafora J.W."/>
            <person name="Visel A."/>
            <person name="Grigoriev I.V."/>
        </authorList>
    </citation>
    <scope>NUCLEOTIDE SEQUENCE [LARGE SCALE GENOMIC DNA]</scope>
    <source>
        <strain evidence="6 7">PL171</strain>
    </source>
</reference>
<evidence type="ECO:0000256" key="3">
    <source>
        <dbReference type="ARBA" id="ARBA00023239"/>
    </source>
</evidence>
<evidence type="ECO:0000256" key="2">
    <source>
        <dbReference type="ARBA" id="ARBA00023027"/>
    </source>
</evidence>